<reference evidence="2 3" key="1">
    <citation type="journal article" date="2018" name="BMC Genomics">
        <title>Genomic comparison of Trypanosoma conorhini and Trypanosoma rangeli to Trypanosoma cruzi strains of high and low virulence.</title>
        <authorList>
            <person name="Bradwell K.R."/>
            <person name="Koparde V.N."/>
            <person name="Matveyev A.V."/>
            <person name="Serrano M.G."/>
            <person name="Alves J.M."/>
            <person name="Parikh H."/>
            <person name="Huang B."/>
            <person name="Lee V."/>
            <person name="Espinosa-Alvarez O."/>
            <person name="Ortiz P.A."/>
            <person name="Costa-Martins A.G."/>
            <person name="Teixeira M.M."/>
            <person name="Buck G.A."/>
        </authorList>
    </citation>
    <scope>NUCLEOTIDE SEQUENCE [LARGE SCALE GENOMIC DNA]</scope>
    <source>
        <strain evidence="2 3">025E</strain>
    </source>
</reference>
<sequence length="555" mass="63302">MSGKPCVGVPSYRGGYVSPAGVRVQYSSDWVKQHPLEGDGLRPLLYMHLWKKNKGSESRLKSVRLPDTVVYEHNFPRAWYTYDGEAREINKHPGKMLDAQSIYEHFSHSTPDCDVVAQFLTTCAQDNPALAPESGLLSYVEYFTAESLREFLFGHDRKPDGILQKFVLPKGDLTLRKNSQLQVMWSPLMTVVYKRTNKQRLGDLHLPAHVRAATFDGDCHLSELSLIADESKARLESLCREVVDHVFFTDRKLITRIVLNFKIDDANRPCLLWCSSLRLSGDRLNPRNLQVPVALSMQVEVLNDGSSTRDRMRRGRARQHQLFLMDKQLFELSRDYEFGHHCNSSNVREAKLLGLVPHRGASRRAYSRRGLPRQSPPHPFQEAMRYFGTATPAARDEASSRRSVSSAQQQQERQSRSSHGSFRQEQEATDDSEYRVKSELTAMALDAWYSVYSSTLSEYPSHMPTKDVTLSEPLVTVLQPAELDRLLVILGLEPNPSSDEPRRFSVKTGLIGPGRRFDRPLANAERDVRDYFDELFASRGAEITAQCLDNDRWVW</sequence>
<dbReference type="AlphaFoldDB" id="A0A3R7LFC1"/>
<gene>
    <name evidence="2" type="ORF">Tco025E_01568</name>
</gene>
<evidence type="ECO:0000313" key="2">
    <source>
        <dbReference type="EMBL" id="RNF26168.1"/>
    </source>
</evidence>
<dbReference type="GeneID" id="40315179"/>
<organism evidence="2 3">
    <name type="scientific">Trypanosoma conorhini</name>
    <dbReference type="NCBI Taxonomy" id="83891"/>
    <lineage>
        <taxon>Eukaryota</taxon>
        <taxon>Discoba</taxon>
        <taxon>Euglenozoa</taxon>
        <taxon>Kinetoplastea</taxon>
        <taxon>Metakinetoplastina</taxon>
        <taxon>Trypanosomatida</taxon>
        <taxon>Trypanosomatidae</taxon>
        <taxon>Trypanosoma</taxon>
    </lineage>
</organism>
<protein>
    <submittedName>
        <fullName evidence="2">Uncharacterized protein</fullName>
    </submittedName>
</protein>
<evidence type="ECO:0000256" key="1">
    <source>
        <dbReference type="SAM" id="MobiDB-lite"/>
    </source>
</evidence>
<feature type="compositionally biased region" description="Low complexity" evidence="1">
    <location>
        <begin position="401"/>
        <end position="412"/>
    </location>
</feature>
<dbReference type="OrthoDB" id="298589at2759"/>
<accession>A0A3R7LFC1</accession>
<dbReference type="EMBL" id="MKKU01000054">
    <property type="protein sequence ID" value="RNF26168.1"/>
    <property type="molecule type" value="Genomic_DNA"/>
</dbReference>
<feature type="region of interest" description="Disordered" evidence="1">
    <location>
        <begin position="391"/>
        <end position="434"/>
    </location>
</feature>
<dbReference type="Proteomes" id="UP000284403">
    <property type="component" value="Unassembled WGS sequence"/>
</dbReference>
<name>A0A3R7LFC1_9TRYP</name>
<feature type="compositionally biased region" description="Basic and acidic residues" evidence="1">
    <location>
        <begin position="422"/>
        <end position="434"/>
    </location>
</feature>
<evidence type="ECO:0000313" key="3">
    <source>
        <dbReference type="Proteomes" id="UP000284403"/>
    </source>
</evidence>
<keyword evidence="3" id="KW-1185">Reference proteome</keyword>
<proteinExistence type="predicted"/>
<comment type="caution">
    <text evidence="2">The sequence shown here is derived from an EMBL/GenBank/DDBJ whole genome shotgun (WGS) entry which is preliminary data.</text>
</comment>
<dbReference type="RefSeq" id="XP_029231374.1">
    <property type="nucleotide sequence ID" value="XM_029368506.1"/>
</dbReference>